<comment type="caution">
    <text evidence="2">The sequence shown here is derived from an EMBL/GenBank/DDBJ whole genome shotgun (WGS) entry which is preliminary data.</text>
</comment>
<evidence type="ECO:0000256" key="1">
    <source>
        <dbReference type="SAM" id="MobiDB-lite"/>
    </source>
</evidence>
<feature type="compositionally biased region" description="Basic and acidic residues" evidence="1">
    <location>
        <begin position="99"/>
        <end position="119"/>
    </location>
</feature>
<dbReference type="AlphaFoldDB" id="A0AA88LFK8"/>
<reference evidence="2" key="1">
    <citation type="submission" date="2023-07" db="EMBL/GenBank/DDBJ databases">
        <title>Chromosome-level Genome Assembly of Striped Snakehead (Channa striata).</title>
        <authorList>
            <person name="Liu H."/>
        </authorList>
    </citation>
    <scope>NUCLEOTIDE SEQUENCE</scope>
    <source>
        <strain evidence="2">Gz</strain>
        <tissue evidence="2">Muscle</tissue>
    </source>
</reference>
<feature type="compositionally biased region" description="Basic and acidic residues" evidence="1">
    <location>
        <begin position="1"/>
        <end position="17"/>
    </location>
</feature>
<gene>
    <name evidence="2" type="ORF">Q5P01_000828</name>
</gene>
<protein>
    <submittedName>
        <fullName evidence="2">Uncharacterized protein</fullName>
    </submittedName>
</protein>
<keyword evidence="3" id="KW-1185">Reference proteome</keyword>
<evidence type="ECO:0000313" key="2">
    <source>
        <dbReference type="EMBL" id="KAK2813459.1"/>
    </source>
</evidence>
<feature type="compositionally biased region" description="Basic residues" evidence="1">
    <location>
        <begin position="45"/>
        <end position="56"/>
    </location>
</feature>
<proteinExistence type="predicted"/>
<evidence type="ECO:0000313" key="3">
    <source>
        <dbReference type="Proteomes" id="UP001187415"/>
    </source>
</evidence>
<sequence length="119" mass="13670">MSKNEADDRHGPRRMDAETSNPHAEQPREGTPSPPSGIGVESKRVRFQRHRGRIRGRREDRRGPWEEAARSPQIRAPLQRGGTSRGSLPDAQHRLMIKTRPEVRICQRKTPEESQRPPK</sequence>
<name>A0AA88LFK8_CHASR</name>
<dbReference type="EMBL" id="JAUPFM010000093">
    <property type="protein sequence ID" value="KAK2813459.1"/>
    <property type="molecule type" value="Genomic_DNA"/>
</dbReference>
<organism evidence="2 3">
    <name type="scientific">Channa striata</name>
    <name type="common">Snakehead murrel</name>
    <name type="synonym">Ophicephalus striatus</name>
    <dbReference type="NCBI Taxonomy" id="64152"/>
    <lineage>
        <taxon>Eukaryota</taxon>
        <taxon>Metazoa</taxon>
        <taxon>Chordata</taxon>
        <taxon>Craniata</taxon>
        <taxon>Vertebrata</taxon>
        <taxon>Euteleostomi</taxon>
        <taxon>Actinopterygii</taxon>
        <taxon>Neopterygii</taxon>
        <taxon>Teleostei</taxon>
        <taxon>Neoteleostei</taxon>
        <taxon>Acanthomorphata</taxon>
        <taxon>Anabantaria</taxon>
        <taxon>Anabantiformes</taxon>
        <taxon>Channoidei</taxon>
        <taxon>Channidae</taxon>
        <taxon>Channa</taxon>
    </lineage>
</organism>
<accession>A0AA88LFK8</accession>
<feature type="region of interest" description="Disordered" evidence="1">
    <location>
        <begin position="1"/>
        <end position="119"/>
    </location>
</feature>
<feature type="compositionally biased region" description="Basic and acidic residues" evidence="1">
    <location>
        <begin position="57"/>
        <end position="69"/>
    </location>
</feature>
<dbReference type="Proteomes" id="UP001187415">
    <property type="component" value="Unassembled WGS sequence"/>
</dbReference>